<evidence type="ECO:0000259" key="1">
    <source>
        <dbReference type="PROSITE" id="PS50851"/>
    </source>
</evidence>
<dbReference type="GO" id="GO:0006935">
    <property type="term" value="P:chemotaxis"/>
    <property type="evidence" value="ECO:0007669"/>
    <property type="project" value="InterPro"/>
</dbReference>
<sequence>METEQELQYVVIALGQERYGIHISEVYEIIKMQAITAVPKSQPFLEGVTNLRGKILPVINLRRRFKMEPADNSKHTRIVVAKYKDELVGIVVDAVEQVTTFTEIQPTSDTSSAVDRHFMQGIGLVQEEITCVLNIEQVLAG</sequence>
<dbReference type="GO" id="GO:0005829">
    <property type="term" value="C:cytosol"/>
    <property type="evidence" value="ECO:0007669"/>
    <property type="project" value="TreeGrafter"/>
</dbReference>
<protein>
    <submittedName>
        <fullName evidence="2">Purine-binding chemotaxis protein CheW</fullName>
    </submittedName>
</protein>
<gene>
    <name evidence="2" type="ORF">FHS18_005370</name>
</gene>
<dbReference type="PROSITE" id="PS50851">
    <property type="entry name" value="CHEW"/>
    <property type="match status" value="1"/>
</dbReference>
<dbReference type="GO" id="GO:0007165">
    <property type="term" value="P:signal transduction"/>
    <property type="evidence" value="ECO:0007669"/>
    <property type="project" value="InterPro"/>
</dbReference>
<dbReference type="Gene3D" id="2.30.30.40">
    <property type="entry name" value="SH3 Domains"/>
    <property type="match status" value="1"/>
</dbReference>
<reference evidence="2 3" key="1">
    <citation type="submission" date="2020-08" db="EMBL/GenBank/DDBJ databases">
        <title>Genomic Encyclopedia of Type Strains, Phase III (KMG-III): the genomes of soil and plant-associated and newly described type strains.</title>
        <authorList>
            <person name="Whitman W."/>
        </authorList>
    </citation>
    <scope>NUCLEOTIDE SEQUENCE [LARGE SCALE GENOMIC DNA]</scope>
    <source>
        <strain evidence="2 3">CECT 5862</strain>
    </source>
</reference>
<dbReference type="EMBL" id="JACHXK010000017">
    <property type="protein sequence ID" value="MBB3113267.1"/>
    <property type="molecule type" value="Genomic_DNA"/>
</dbReference>
<dbReference type="Proteomes" id="UP000570361">
    <property type="component" value="Unassembled WGS sequence"/>
</dbReference>
<accession>A0A7W5B2Z1</accession>
<dbReference type="SUPFAM" id="SSF50341">
    <property type="entry name" value="CheW-like"/>
    <property type="match status" value="1"/>
</dbReference>
<dbReference type="Gene3D" id="2.40.50.180">
    <property type="entry name" value="CheA-289, Domain 4"/>
    <property type="match status" value="1"/>
</dbReference>
<dbReference type="PANTHER" id="PTHR22617:SF23">
    <property type="entry name" value="CHEMOTAXIS PROTEIN CHEW"/>
    <property type="match status" value="1"/>
</dbReference>
<organism evidence="2 3">
    <name type="scientific">Paenibacillus phyllosphaerae</name>
    <dbReference type="NCBI Taxonomy" id="274593"/>
    <lineage>
        <taxon>Bacteria</taxon>
        <taxon>Bacillati</taxon>
        <taxon>Bacillota</taxon>
        <taxon>Bacilli</taxon>
        <taxon>Bacillales</taxon>
        <taxon>Paenibacillaceae</taxon>
        <taxon>Paenibacillus</taxon>
    </lineage>
</organism>
<evidence type="ECO:0000313" key="2">
    <source>
        <dbReference type="EMBL" id="MBB3113267.1"/>
    </source>
</evidence>
<dbReference type="InterPro" id="IPR039315">
    <property type="entry name" value="CheW"/>
</dbReference>
<dbReference type="Pfam" id="PF01584">
    <property type="entry name" value="CheW"/>
    <property type="match status" value="1"/>
</dbReference>
<dbReference type="SMART" id="SM00260">
    <property type="entry name" value="CheW"/>
    <property type="match status" value="1"/>
</dbReference>
<dbReference type="RefSeq" id="WP_343060684.1">
    <property type="nucleotide sequence ID" value="NZ_JACHXK010000017.1"/>
</dbReference>
<feature type="domain" description="CheW-like" evidence="1">
    <location>
        <begin position="6"/>
        <end position="141"/>
    </location>
</feature>
<dbReference type="InterPro" id="IPR036061">
    <property type="entry name" value="CheW-like_dom_sf"/>
</dbReference>
<evidence type="ECO:0000313" key="3">
    <source>
        <dbReference type="Proteomes" id="UP000570361"/>
    </source>
</evidence>
<comment type="caution">
    <text evidence="2">The sequence shown here is derived from an EMBL/GenBank/DDBJ whole genome shotgun (WGS) entry which is preliminary data.</text>
</comment>
<name>A0A7W5B2Z1_9BACL</name>
<dbReference type="PANTHER" id="PTHR22617">
    <property type="entry name" value="CHEMOTAXIS SENSOR HISTIDINE KINASE-RELATED"/>
    <property type="match status" value="1"/>
</dbReference>
<proteinExistence type="predicted"/>
<keyword evidence="3" id="KW-1185">Reference proteome</keyword>
<dbReference type="AlphaFoldDB" id="A0A7W5B2Z1"/>
<dbReference type="InterPro" id="IPR002545">
    <property type="entry name" value="CheW-lke_dom"/>
</dbReference>